<feature type="transmembrane region" description="Helical" evidence="1">
    <location>
        <begin position="37"/>
        <end position="58"/>
    </location>
</feature>
<proteinExistence type="predicted"/>
<keyword evidence="1" id="KW-0812">Transmembrane</keyword>
<keyword evidence="3" id="KW-1185">Reference proteome</keyword>
<accession>A0A512NRS2</accession>
<gene>
    <name evidence="2" type="ORF">RSO01_87780</name>
</gene>
<sequence>MSPFADPWILDSLGIALTAVGGAGLIALFISQPLGPVMKRAVGVICAVMAVGGILLMVRAGSLRDSDRDLDPAQQAELAKALSRFPNVRFEVLMGHTGEETRSLASKVVDAVKAGTGAAPTIGATLPSQQKGVVLVLRDRETDLGRAVATTIGRVLMAARVAAITDDEPGLDDRTVRIIVGEKP</sequence>
<evidence type="ECO:0000256" key="1">
    <source>
        <dbReference type="SAM" id="Phobius"/>
    </source>
</evidence>
<feature type="transmembrane region" description="Helical" evidence="1">
    <location>
        <begin position="12"/>
        <end position="31"/>
    </location>
</feature>
<keyword evidence="1" id="KW-0472">Membrane</keyword>
<comment type="caution">
    <text evidence="2">The sequence shown here is derived from an EMBL/GenBank/DDBJ whole genome shotgun (WGS) entry which is preliminary data.</text>
</comment>
<organism evidence="2 3">
    <name type="scientific">Reyranella soli</name>
    <dbReference type="NCBI Taxonomy" id="1230389"/>
    <lineage>
        <taxon>Bacteria</taxon>
        <taxon>Pseudomonadati</taxon>
        <taxon>Pseudomonadota</taxon>
        <taxon>Alphaproteobacteria</taxon>
        <taxon>Hyphomicrobiales</taxon>
        <taxon>Reyranellaceae</taxon>
        <taxon>Reyranella</taxon>
    </lineage>
</organism>
<dbReference type="AlphaFoldDB" id="A0A512NRS2"/>
<dbReference type="OrthoDB" id="9839024at2"/>
<dbReference type="Proteomes" id="UP000321058">
    <property type="component" value="Unassembled WGS sequence"/>
</dbReference>
<name>A0A512NRS2_9HYPH</name>
<reference evidence="2 3" key="1">
    <citation type="submission" date="2019-07" db="EMBL/GenBank/DDBJ databases">
        <title>Whole genome shotgun sequence of Reyranella soli NBRC 108950.</title>
        <authorList>
            <person name="Hosoyama A."/>
            <person name="Uohara A."/>
            <person name="Ohji S."/>
            <person name="Ichikawa N."/>
        </authorList>
    </citation>
    <scope>NUCLEOTIDE SEQUENCE [LARGE SCALE GENOMIC DNA]</scope>
    <source>
        <strain evidence="2 3">NBRC 108950</strain>
    </source>
</reference>
<dbReference type="RefSeq" id="WP_147156895.1">
    <property type="nucleotide sequence ID" value="NZ_BKAJ01000238.1"/>
</dbReference>
<keyword evidence="1" id="KW-1133">Transmembrane helix</keyword>
<protein>
    <submittedName>
        <fullName evidence="2">Uncharacterized protein</fullName>
    </submittedName>
</protein>
<evidence type="ECO:0000313" key="3">
    <source>
        <dbReference type="Proteomes" id="UP000321058"/>
    </source>
</evidence>
<dbReference type="EMBL" id="BKAJ01000238">
    <property type="protein sequence ID" value="GEP61612.1"/>
    <property type="molecule type" value="Genomic_DNA"/>
</dbReference>
<evidence type="ECO:0000313" key="2">
    <source>
        <dbReference type="EMBL" id="GEP61612.1"/>
    </source>
</evidence>